<gene>
    <name evidence="3" type="ORF">FUA24_19455</name>
</gene>
<dbReference type="PANTHER" id="PTHR40469">
    <property type="entry name" value="SECRETED GLYCOSYL HYDROLASE"/>
    <property type="match status" value="1"/>
</dbReference>
<evidence type="ECO:0000256" key="1">
    <source>
        <dbReference type="SAM" id="SignalP"/>
    </source>
</evidence>
<protein>
    <submittedName>
        <fullName evidence="3">ThuA domain-containing protein</fullName>
    </submittedName>
</protein>
<dbReference type="SUPFAM" id="SSF52317">
    <property type="entry name" value="Class I glutamine amidotransferase-like"/>
    <property type="match status" value="1"/>
</dbReference>
<name>A0A5D0HK20_9FLAO</name>
<dbReference type="OrthoDB" id="9785923at2"/>
<dbReference type="InterPro" id="IPR029010">
    <property type="entry name" value="ThuA-like"/>
</dbReference>
<evidence type="ECO:0000259" key="2">
    <source>
        <dbReference type="Pfam" id="PF06283"/>
    </source>
</evidence>
<organism evidence="3 4">
    <name type="scientific">Seonamhaeicola marinus</name>
    <dbReference type="NCBI Taxonomy" id="1912246"/>
    <lineage>
        <taxon>Bacteria</taxon>
        <taxon>Pseudomonadati</taxon>
        <taxon>Bacteroidota</taxon>
        <taxon>Flavobacteriia</taxon>
        <taxon>Flavobacteriales</taxon>
        <taxon>Flavobacteriaceae</taxon>
    </lineage>
</organism>
<dbReference type="AlphaFoldDB" id="A0A5D0HK20"/>
<keyword evidence="1" id="KW-0732">Signal</keyword>
<feature type="domain" description="ThuA-like" evidence="2">
    <location>
        <begin position="29"/>
        <end position="292"/>
    </location>
</feature>
<dbReference type="RefSeq" id="WP_148544719.1">
    <property type="nucleotide sequence ID" value="NZ_VSDQ01000718.1"/>
</dbReference>
<dbReference type="InterPro" id="IPR029062">
    <property type="entry name" value="Class_I_gatase-like"/>
</dbReference>
<evidence type="ECO:0000313" key="4">
    <source>
        <dbReference type="Proteomes" id="UP000323930"/>
    </source>
</evidence>
<comment type="caution">
    <text evidence="3">The sequence shown here is derived from an EMBL/GenBank/DDBJ whole genome shotgun (WGS) entry which is preliminary data.</text>
</comment>
<keyword evidence="4" id="KW-1185">Reference proteome</keyword>
<feature type="chain" id="PRO_5022892877" evidence="1">
    <location>
        <begin position="22"/>
        <end position="319"/>
    </location>
</feature>
<accession>A0A5D0HK20</accession>
<dbReference type="EMBL" id="VSDQ01000718">
    <property type="protein sequence ID" value="TYA71733.1"/>
    <property type="molecule type" value="Genomic_DNA"/>
</dbReference>
<feature type="signal peptide" evidence="1">
    <location>
        <begin position="1"/>
        <end position="21"/>
    </location>
</feature>
<dbReference type="Pfam" id="PF06283">
    <property type="entry name" value="ThuA"/>
    <property type="match status" value="1"/>
</dbReference>
<dbReference type="PROSITE" id="PS51257">
    <property type="entry name" value="PROKAR_LIPOPROTEIN"/>
    <property type="match status" value="1"/>
</dbReference>
<sequence>MKIKQLLSLALLIIITSACNANHKKKIKVLIIDGQNNHAVWPKSTIMMKQYLEETGLFKVDIARTKYLWKSTREAKYLPLANVGEGVETKKSKTDPDFKPKFSKYDVIISNFGWRAAPWAEDTKKAFEKYLRKGGGFVTVHAADNCFPNWKAYNQAIGIGGWSRNEKHGPYLYVDKDGKVVRDTVSKGPGGAHGPRADFIVSMYNQEHPISKGIPSEWLHADDECYALLRGPAENVTILGTAISTKSKRAEPMLMTIDYHKGRVFHTTLGHDTKAFECVGFITTLLRGTEWAATGKVTIDIPSDFPGKDKISTRAFKLK</sequence>
<proteinExistence type="predicted"/>
<reference evidence="3 4" key="1">
    <citation type="submission" date="2019-08" db="EMBL/GenBank/DDBJ databases">
        <title>Seonamhaeicola sediminis sp. nov., isolated from marine sediment.</title>
        <authorList>
            <person name="Cao W.R."/>
        </authorList>
    </citation>
    <scope>NUCLEOTIDE SEQUENCE [LARGE SCALE GENOMIC DNA]</scope>
    <source>
        <strain evidence="3 4">B011</strain>
    </source>
</reference>
<evidence type="ECO:0000313" key="3">
    <source>
        <dbReference type="EMBL" id="TYA71733.1"/>
    </source>
</evidence>
<dbReference type="PANTHER" id="PTHR40469:SF2">
    <property type="entry name" value="GALACTOSE-BINDING DOMAIN-LIKE SUPERFAMILY PROTEIN"/>
    <property type="match status" value="1"/>
</dbReference>
<dbReference type="Proteomes" id="UP000323930">
    <property type="component" value="Unassembled WGS sequence"/>
</dbReference>
<dbReference type="Gene3D" id="3.40.50.880">
    <property type="match status" value="1"/>
</dbReference>